<feature type="region of interest" description="Disordered" evidence="1">
    <location>
        <begin position="292"/>
        <end position="362"/>
    </location>
</feature>
<feature type="compositionally biased region" description="Low complexity" evidence="1">
    <location>
        <begin position="353"/>
        <end position="362"/>
    </location>
</feature>
<feature type="compositionally biased region" description="Low complexity" evidence="1">
    <location>
        <begin position="1"/>
        <end position="15"/>
    </location>
</feature>
<evidence type="ECO:0000313" key="3">
    <source>
        <dbReference type="Proteomes" id="UP000801492"/>
    </source>
</evidence>
<name>A0A8K0DAX2_IGNLU</name>
<dbReference type="Proteomes" id="UP000801492">
    <property type="component" value="Unassembled WGS sequence"/>
</dbReference>
<feature type="region of interest" description="Disordered" evidence="1">
    <location>
        <begin position="1"/>
        <end position="22"/>
    </location>
</feature>
<evidence type="ECO:0000313" key="2">
    <source>
        <dbReference type="EMBL" id="KAF2897550.1"/>
    </source>
</evidence>
<proteinExistence type="predicted"/>
<feature type="compositionally biased region" description="Basic and acidic residues" evidence="1">
    <location>
        <begin position="332"/>
        <end position="344"/>
    </location>
</feature>
<gene>
    <name evidence="2" type="ORF">ILUMI_08627</name>
</gene>
<dbReference type="AlphaFoldDB" id="A0A8K0DAX2"/>
<protein>
    <submittedName>
        <fullName evidence="2">Uncharacterized protein</fullName>
    </submittedName>
</protein>
<keyword evidence="3" id="KW-1185">Reference proteome</keyword>
<dbReference type="OrthoDB" id="43580at2759"/>
<sequence length="390" mass="42065">MTKLSQQLNQQTTTSEDLNGFLNNSPIYVTSLTATEPLNNNPTVSKPGSGGAVTTAVVSSKESITTSKLLPTNQTNGHEPSDIILTQQFGDKKPITSKELNKVPNDVRVTAEKGKTSTTVVSSNQNKEIPTQSSLEVRTLGDRRSSSPFQNGRTEVLIGAEDNKLKTTAIVESNNNKLAIDTEARPRRRSGSSIVVLDGELDTVKKPPDELEDNLDYNMVMMLAGDNGPHREMAVDVPDTFIASTKTPPKYPPPKPKLQVGYNRLLGVTFGDSSRERAIDVPDTIFENAEINKKSSSKHSSSKTNKSGVNGSTSSPATSVVSSSTAKPVPPPRDHLKTEKDGRLINRTPAPQIPARITNNNNNITAAATPVAVTAVEPTREQLDSIKKYQ</sequence>
<reference evidence="2" key="1">
    <citation type="submission" date="2019-08" db="EMBL/GenBank/DDBJ databases">
        <title>The genome of the North American firefly Photinus pyralis.</title>
        <authorList>
            <consortium name="Photinus pyralis genome working group"/>
            <person name="Fallon T.R."/>
            <person name="Sander Lower S.E."/>
            <person name="Weng J.-K."/>
        </authorList>
    </citation>
    <scope>NUCLEOTIDE SEQUENCE</scope>
    <source>
        <strain evidence="2">TRF0915ILg1</strain>
        <tissue evidence="2">Whole body</tissue>
    </source>
</reference>
<feature type="compositionally biased region" description="Low complexity" evidence="1">
    <location>
        <begin position="302"/>
        <end position="327"/>
    </location>
</feature>
<evidence type="ECO:0000256" key="1">
    <source>
        <dbReference type="SAM" id="MobiDB-lite"/>
    </source>
</evidence>
<organism evidence="2 3">
    <name type="scientific">Ignelater luminosus</name>
    <name type="common">Cucubano</name>
    <name type="synonym">Pyrophorus luminosus</name>
    <dbReference type="NCBI Taxonomy" id="2038154"/>
    <lineage>
        <taxon>Eukaryota</taxon>
        <taxon>Metazoa</taxon>
        <taxon>Ecdysozoa</taxon>
        <taxon>Arthropoda</taxon>
        <taxon>Hexapoda</taxon>
        <taxon>Insecta</taxon>
        <taxon>Pterygota</taxon>
        <taxon>Neoptera</taxon>
        <taxon>Endopterygota</taxon>
        <taxon>Coleoptera</taxon>
        <taxon>Polyphaga</taxon>
        <taxon>Elateriformia</taxon>
        <taxon>Elateroidea</taxon>
        <taxon>Elateridae</taxon>
        <taxon>Agrypninae</taxon>
        <taxon>Pyrophorini</taxon>
        <taxon>Ignelater</taxon>
    </lineage>
</organism>
<accession>A0A8K0DAX2</accession>
<comment type="caution">
    <text evidence="2">The sequence shown here is derived from an EMBL/GenBank/DDBJ whole genome shotgun (WGS) entry which is preliminary data.</text>
</comment>
<dbReference type="EMBL" id="VTPC01004063">
    <property type="protein sequence ID" value="KAF2897550.1"/>
    <property type="molecule type" value="Genomic_DNA"/>
</dbReference>
<feature type="non-terminal residue" evidence="2">
    <location>
        <position position="390"/>
    </location>
</feature>